<keyword evidence="3 10" id="KW-0819">tRNA processing</keyword>
<dbReference type="NCBIfam" id="NF003661">
    <property type="entry name" value="PRK05291.1-3"/>
    <property type="match status" value="1"/>
</dbReference>
<dbReference type="PROSITE" id="PS51709">
    <property type="entry name" value="G_TRME"/>
    <property type="match status" value="1"/>
</dbReference>
<dbReference type="Pfam" id="PF01926">
    <property type="entry name" value="MMR_HSR1"/>
    <property type="match status" value="1"/>
</dbReference>
<proteinExistence type="inferred from homology"/>
<evidence type="ECO:0000256" key="6">
    <source>
        <dbReference type="ARBA" id="ARBA00022801"/>
    </source>
</evidence>
<evidence type="ECO:0000313" key="14">
    <source>
        <dbReference type="Proteomes" id="UP000197032"/>
    </source>
</evidence>
<dbReference type="CDD" id="cd14858">
    <property type="entry name" value="TrmE_N"/>
    <property type="match status" value="1"/>
</dbReference>
<dbReference type="InterPro" id="IPR031168">
    <property type="entry name" value="G_TrmE"/>
</dbReference>
<dbReference type="AlphaFoldDB" id="A0A1Z5HVU6"/>
<name>A0A1Z5HVU6_9FIRM</name>
<dbReference type="InterPro" id="IPR018948">
    <property type="entry name" value="GTP-bd_TrmE_N"/>
</dbReference>
<gene>
    <name evidence="10" type="primary">mnmE</name>
    <name evidence="10" type="synonym">trmE</name>
    <name evidence="13" type="ORF">KKC1_27800</name>
</gene>
<dbReference type="GO" id="GO:0046872">
    <property type="term" value="F:metal ion binding"/>
    <property type="evidence" value="ECO:0007669"/>
    <property type="project" value="UniProtKB-KW"/>
</dbReference>
<dbReference type="NCBIfam" id="TIGR00450">
    <property type="entry name" value="mnmE_trmE_thdF"/>
    <property type="match status" value="1"/>
</dbReference>
<dbReference type="FunFam" id="3.40.50.300:FF:000494">
    <property type="entry name" value="tRNA modification GTPase MnmE"/>
    <property type="match status" value="1"/>
</dbReference>
<evidence type="ECO:0000256" key="2">
    <source>
        <dbReference type="ARBA" id="ARBA00022490"/>
    </source>
</evidence>
<feature type="domain" description="TrmE-type G" evidence="12">
    <location>
        <begin position="222"/>
        <end position="382"/>
    </location>
</feature>
<dbReference type="GO" id="GO:0003924">
    <property type="term" value="F:GTPase activity"/>
    <property type="evidence" value="ECO:0007669"/>
    <property type="project" value="UniProtKB-UniRule"/>
</dbReference>
<comment type="caution">
    <text evidence="10">Lacks conserved residue(s) required for the propagation of feature annotation.</text>
</comment>
<comment type="subcellular location">
    <subcellularLocation>
        <location evidence="10">Cytoplasm</location>
    </subcellularLocation>
</comment>
<dbReference type="CDD" id="cd04164">
    <property type="entry name" value="trmE"/>
    <property type="match status" value="1"/>
</dbReference>
<sequence>MIYDTIAAISTPLGEGGIGIVRVSGNEAINIVEKIFRSQRGVKLHEVGSHTLSLGYIVNPENGEVVDEVLISVMRKPRSYTAEDVVEINCHGGIVPLRRTLELVLRSGARLAEPGEFTKRAFLNGRIDLAQAESVIDIIRAKTDAGLDLALNQLQGKLSEKITNLRSELLEILAFVEASIDFPEEEIEELSEGELVSRCKKVKEEISKLIREADKGKVYREGLSTVIIGRPNVGKSSLLNALLKEKRAIVTDIPGTTRDIIEEIINVGGIPLRIIDTAGIRETEDVVEKMGVERSREFFAKADLVLFVLDAYTGITKEDIEIANMLRDKKAIVLINKIDLDEGRIDPAELRKLVGDKPYLKISATEEIGLEELENKILEMVFEGEVQVGEKTLVTRLRHKEALQKAQAHIMDALKSIEEGMPADLYAIDLKAAWEALGEITGETVEEDILDRIFAEFCIGK</sequence>
<feature type="binding site" evidence="10">
    <location>
        <begin position="232"/>
        <end position="237"/>
    </location>
    <ligand>
        <name>GTP</name>
        <dbReference type="ChEBI" id="CHEBI:37565"/>
    </ligand>
</feature>
<dbReference type="OrthoDB" id="9805918at2"/>
<dbReference type="NCBIfam" id="TIGR00231">
    <property type="entry name" value="small_GTP"/>
    <property type="match status" value="1"/>
</dbReference>
<keyword evidence="7 10" id="KW-0460">Magnesium</keyword>
<keyword evidence="14" id="KW-1185">Reference proteome</keyword>
<dbReference type="GO" id="GO:0030488">
    <property type="term" value="P:tRNA methylation"/>
    <property type="evidence" value="ECO:0007669"/>
    <property type="project" value="TreeGrafter"/>
</dbReference>
<accession>A0A1Z5HVU6</accession>
<feature type="binding site" evidence="10">
    <location>
        <position position="461"/>
    </location>
    <ligand>
        <name>(6S)-5-formyl-5,6,7,8-tetrahydrofolate</name>
        <dbReference type="ChEBI" id="CHEBI:57457"/>
    </ligand>
</feature>
<dbReference type="EC" id="3.6.-.-" evidence="10"/>
<feature type="binding site" evidence="10">
    <location>
        <position position="236"/>
    </location>
    <ligand>
        <name>Mg(2+)</name>
        <dbReference type="ChEBI" id="CHEBI:18420"/>
    </ligand>
</feature>
<dbReference type="SUPFAM" id="SSF52540">
    <property type="entry name" value="P-loop containing nucleoside triphosphate hydrolases"/>
    <property type="match status" value="1"/>
</dbReference>
<dbReference type="InterPro" id="IPR004520">
    <property type="entry name" value="GTPase_MnmE"/>
</dbReference>
<feature type="binding site" evidence="10">
    <location>
        <position position="232"/>
    </location>
    <ligand>
        <name>K(+)</name>
        <dbReference type="ChEBI" id="CHEBI:29103"/>
    </ligand>
</feature>
<evidence type="ECO:0000256" key="5">
    <source>
        <dbReference type="ARBA" id="ARBA00022741"/>
    </source>
</evidence>
<evidence type="ECO:0000256" key="8">
    <source>
        <dbReference type="ARBA" id="ARBA00022958"/>
    </source>
</evidence>
<dbReference type="GO" id="GO:0005829">
    <property type="term" value="C:cytosol"/>
    <property type="evidence" value="ECO:0007669"/>
    <property type="project" value="TreeGrafter"/>
</dbReference>
<keyword evidence="9 10" id="KW-0342">GTP-binding</keyword>
<dbReference type="InterPro" id="IPR005225">
    <property type="entry name" value="Small_GTP-bd"/>
</dbReference>
<comment type="function">
    <text evidence="10">Exhibits a very high intrinsic GTPase hydrolysis rate. Involved in the addition of a carboxymethylaminomethyl (cmnm) group at the wobble position (U34) of certain tRNAs, forming tRNA-cmnm(5)s(2)U34.</text>
</comment>
<dbReference type="PANTHER" id="PTHR42714:SF2">
    <property type="entry name" value="TRNA MODIFICATION GTPASE GTPBP3, MITOCHONDRIAL"/>
    <property type="match status" value="1"/>
</dbReference>
<dbReference type="InterPro" id="IPR006073">
    <property type="entry name" value="GTP-bd"/>
</dbReference>
<feature type="binding site" evidence="10">
    <location>
        <begin position="276"/>
        <end position="279"/>
    </location>
    <ligand>
        <name>GTP</name>
        <dbReference type="ChEBI" id="CHEBI:37565"/>
    </ligand>
</feature>
<dbReference type="GO" id="GO:0042802">
    <property type="term" value="F:identical protein binding"/>
    <property type="evidence" value="ECO:0007669"/>
    <property type="project" value="UniProtKB-ARBA"/>
</dbReference>
<dbReference type="HAMAP" id="MF_00379">
    <property type="entry name" value="GTPase_MnmE"/>
    <property type="match status" value="1"/>
</dbReference>
<reference evidence="14" key="1">
    <citation type="journal article" date="2017" name="Appl. Environ. Microbiol.">
        <title>Genomic analysis of Calderihabitans maritimus KKC1, a thermophilic hydrogenogenic carboxydotrophic bacterium isolated from marine sediment.</title>
        <authorList>
            <person name="Omae K."/>
            <person name="Yoneda Y."/>
            <person name="Fukuyama Y."/>
            <person name="Yoshida T."/>
            <person name="Sako Y."/>
        </authorList>
    </citation>
    <scope>NUCLEOTIDE SEQUENCE [LARGE SCALE GENOMIC DNA]</scope>
    <source>
        <strain evidence="14">KKC1</strain>
    </source>
</reference>
<feature type="binding site" evidence="10">
    <location>
        <position position="87"/>
    </location>
    <ligand>
        <name>(6S)-5-formyl-5,6,7,8-tetrahydrofolate</name>
        <dbReference type="ChEBI" id="CHEBI:57457"/>
    </ligand>
</feature>
<dbReference type="PANTHER" id="PTHR42714">
    <property type="entry name" value="TRNA MODIFICATION GTPASE GTPBP3"/>
    <property type="match status" value="1"/>
</dbReference>
<comment type="subunit">
    <text evidence="10">Homodimer. Heterotetramer of two MnmE and two MnmG subunits.</text>
</comment>
<evidence type="ECO:0000256" key="7">
    <source>
        <dbReference type="ARBA" id="ARBA00022842"/>
    </source>
</evidence>
<feature type="binding site" evidence="10">
    <location>
        <position position="22"/>
    </location>
    <ligand>
        <name>(6S)-5-formyl-5,6,7,8-tetrahydrofolate</name>
        <dbReference type="ChEBI" id="CHEBI:57457"/>
    </ligand>
</feature>
<dbReference type="GO" id="GO:0002098">
    <property type="term" value="P:tRNA wobble uridine modification"/>
    <property type="evidence" value="ECO:0007669"/>
    <property type="project" value="TreeGrafter"/>
</dbReference>
<evidence type="ECO:0000256" key="11">
    <source>
        <dbReference type="RuleBase" id="RU003313"/>
    </source>
</evidence>
<dbReference type="Gene3D" id="3.30.1360.120">
    <property type="entry name" value="Probable tRNA modification gtpase trme, domain 1"/>
    <property type="match status" value="1"/>
</dbReference>
<keyword evidence="8 10" id="KW-0630">Potassium</keyword>
<feature type="binding site" evidence="10">
    <location>
        <position position="251"/>
    </location>
    <ligand>
        <name>K(+)</name>
        <dbReference type="ChEBI" id="CHEBI:29103"/>
    </ligand>
</feature>
<keyword evidence="6 10" id="KW-0378">Hydrolase</keyword>
<comment type="caution">
    <text evidence="13">The sequence shown here is derived from an EMBL/GenBank/DDBJ whole genome shotgun (WGS) entry which is preliminary data.</text>
</comment>
<evidence type="ECO:0000256" key="1">
    <source>
        <dbReference type="ARBA" id="ARBA00011043"/>
    </source>
</evidence>
<dbReference type="Pfam" id="PF12631">
    <property type="entry name" value="MnmE_helical"/>
    <property type="match status" value="1"/>
</dbReference>
<dbReference type="InterPro" id="IPR025867">
    <property type="entry name" value="MnmE_helical"/>
</dbReference>
<feature type="binding site" evidence="10">
    <location>
        <position position="253"/>
    </location>
    <ligand>
        <name>K(+)</name>
        <dbReference type="ChEBI" id="CHEBI:29103"/>
    </ligand>
</feature>
<comment type="similarity">
    <text evidence="1 10 11">Belongs to the TRAFAC class TrmE-Era-EngA-EngB-Septin-like GTPase superfamily. TrmE GTPase family.</text>
</comment>
<organism evidence="13 14">
    <name type="scientific">Calderihabitans maritimus</name>
    <dbReference type="NCBI Taxonomy" id="1246530"/>
    <lineage>
        <taxon>Bacteria</taxon>
        <taxon>Bacillati</taxon>
        <taxon>Bacillota</taxon>
        <taxon>Clostridia</taxon>
        <taxon>Neomoorellales</taxon>
        <taxon>Calderihabitantaceae</taxon>
        <taxon>Calderihabitans</taxon>
    </lineage>
</organism>
<dbReference type="RefSeq" id="WP_088554742.1">
    <property type="nucleotide sequence ID" value="NZ_BDGJ01000168.1"/>
</dbReference>
<dbReference type="InterPro" id="IPR027368">
    <property type="entry name" value="MnmE_dom2"/>
</dbReference>
<dbReference type="Gene3D" id="3.40.50.300">
    <property type="entry name" value="P-loop containing nucleotide triphosphate hydrolases"/>
    <property type="match status" value="1"/>
</dbReference>
<keyword evidence="2 10" id="KW-0963">Cytoplasm</keyword>
<dbReference type="InterPro" id="IPR027417">
    <property type="entry name" value="P-loop_NTPase"/>
</dbReference>
<dbReference type="EMBL" id="BDGJ01000168">
    <property type="protein sequence ID" value="GAW93652.1"/>
    <property type="molecule type" value="Genomic_DNA"/>
</dbReference>
<dbReference type="GO" id="GO:0005525">
    <property type="term" value="F:GTP binding"/>
    <property type="evidence" value="ECO:0007669"/>
    <property type="project" value="UniProtKB-UniRule"/>
</dbReference>
<feature type="binding site" evidence="10">
    <location>
        <position position="257"/>
    </location>
    <ligand>
        <name>Mg(2+)</name>
        <dbReference type="ChEBI" id="CHEBI:18420"/>
    </ligand>
</feature>
<evidence type="ECO:0000256" key="10">
    <source>
        <dbReference type="HAMAP-Rule" id="MF_00379"/>
    </source>
</evidence>
<evidence type="ECO:0000256" key="3">
    <source>
        <dbReference type="ARBA" id="ARBA00022694"/>
    </source>
</evidence>
<evidence type="ECO:0000256" key="4">
    <source>
        <dbReference type="ARBA" id="ARBA00022723"/>
    </source>
</evidence>
<dbReference type="Gene3D" id="1.20.120.430">
    <property type="entry name" value="tRNA modification GTPase MnmE domain 2"/>
    <property type="match status" value="1"/>
</dbReference>
<feature type="binding site" evidence="10">
    <location>
        <position position="256"/>
    </location>
    <ligand>
        <name>K(+)</name>
        <dbReference type="ChEBI" id="CHEBI:29103"/>
    </ligand>
</feature>
<feature type="binding site" evidence="10">
    <location>
        <position position="126"/>
    </location>
    <ligand>
        <name>(6S)-5-formyl-5,6,7,8-tetrahydrofolate</name>
        <dbReference type="ChEBI" id="CHEBI:57457"/>
    </ligand>
</feature>
<dbReference type="InterPro" id="IPR027266">
    <property type="entry name" value="TrmE/GcvT-like"/>
</dbReference>
<protein>
    <recommendedName>
        <fullName evidence="10">tRNA modification GTPase MnmE</fullName>
        <ecNumber evidence="10">3.6.-.-</ecNumber>
    </recommendedName>
</protein>
<keyword evidence="4 10" id="KW-0479">Metal-binding</keyword>
<evidence type="ECO:0000259" key="12">
    <source>
        <dbReference type="PROSITE" id="PS51709"/>
    </source>
</evidence>
<dbReference type="FunFam" id="3.30.1360.120:FF:000003">
    <property type="entry name" value="tRNA modification GTPase MnmE"/>
    <property type="match status" value="1"/>
</dbReference>
<dbReference type="PRINTS" id="PR00449">
    <property type="entry name" value="RASTRNSFRMNG"/>
</dbReference>
<dbReference type="Pfam" id="PF10396">
    <property type="entry name" value="TrmE_N"/>
    <property type="match status" value="1"/>
</dbReference>
<dbReference type="Proteomes" id="UP000197032">
    <property type="component" value="Unassembled WGS sequence"/>
</dbReference>
<evidence type="ECO:0000313" key="13">
    <source>
        <dbReference type="EMBL" id="GAW93652.1"/>
    </source>
</evidence>
<keyword evidence="5 10" id="KW-0547">Nucleotide-binding</keyword>
<feature type="binding site" evidence="10">
    <location>
        <begin position="251"/>
        <end position="257"/>
    </location>
    <ligand>
        <name>GTP</name>
        <dbReference type="ChEBI" id="CHEBI:37565"/>
    </ligand>
</feature>
<evidence type="ECO:0000256" key="9">
    <source>
        <dbReference type="ARBA" id="ARBA00023134"/>
    </source>
</evidence>
<comment type="cofactor">
    <cofactor evidence="10">
        <name>K(+)</name>
        <dbReference type="ChEBI" id="CHEBI:29103"/>
    </cofactor>
    <text evidence="10">Binds 1 potassium ion per subunit.</text>
</comment>
<dbReference type="SUPFAM" id="SSF116878">
    <property type="entry name" value="TrmE connector domain"/>
    <property type="match status" value="1"/>
</dbReference>